<name>A0A0H3NLP2_YERE1</name>
<dbReference type="PATRIC" id="fig|930944.6.peg.2871"/>
<sequence length="37" mass="4224">MKLQGCWLRAFTRIIYLSKLIGMILLAAYLQQPGGKK</sequence>
<dbReference type="KEGG" id="yey:Y11_28861"/>
<keyword evidence="1" id="KW-0812">Transmembrane</keyword>
<organism evidence="2 3">
    <name type="scientific">Yersinia enterocolitica subsp. palearctica serotype O:3 (strain DSM 13030 / CIP 106945 / Y11)</name>
    <dbReference type="NCBI Taxonomy" id="930944"/>
    <lineage>
        <taxon>Bacteria</taxon>
        <taxon>Pseudomonadati</taxon>
        <taxon>Pseudomonadota</taxon>
        <taxon>Gammaproteobacteria</taxon>
        <taxon>Enterobacterales</taxon>
        <taxon>Yersiniaceae</taxon>
        <taxon>Yersinia</taxon>
    </lineage>
</organism>
<dbReference type="EMBL" id="FR729477">
    <property type="protein sequence ID" value="CBY25295.1"/>
    <property type="molecule type" value="Genomic_DNA"/>
</dbReference>
<reference evidence="2 3" key="1">
    <citation type="journal article" date="2011" name="J. Bacteriol.">
        <title>Complete genome sequence of Yersinia enterocolitica subsp. palearctica serogroup O:3.</title>
        <authorList>
            <person name="Batzilla J."/>
            <person name="Hoper D."/>
            <person name="Antonenka U."/>
            <person name="Heesemann J."/>
            <person name="Rakin A."/>
        </authorList>
    </citation>
    <scope>NUCLEOTIDE SEQUENCE [LARGE SCALE GENOMIC DNA]</scope>
    <source>
        <strain evidence="3">DSM 13030 / CIP 106945 / Y11</strain>
    </source>
</reference>
<dbReference type="Proteomes" id="UP000008084">
    <property type="component" value="Chromosome"/>
</dbReference>
<feature type="transmembrane region" description="Helical" evidence="1">
    <location>
        <begin position="12"/>
        <end position="30"/>
    </location>
</feature>
<protein>
    <submittedName>
        <fullName evidence="2">Uncharacterized protein</fullName>
    </submittedName>
</protein>
<evidence type="ECO:0000313" key="2">
    <source>
        <dbReference type="EMBL" id="CBY25295.1"/>
    </source>
</evidence>
<dbReference type="AlphaFoldDB" id="A0A0H3NLP2"/>
<keyword evidence="1" id="KW-1133">Transmembrane helix</keyword>
<evidence type="ECO:0000256" key="1">
    <source>
        <dbReference type="SAM" id="Phobius"/>
    </source>
</evidence>
<evidence type="ECO:0000313" key="3">
    <source>
        <dbReference type="Proteomes" id="UP000008084"/>
    </source>
</evidence>
<accession>A0A0H3NLP2</accession>
<gene>
    <name evidence="2" type="ordered locus">Y11_28861</name>
</gene>
<dbReference type="HOGENOM" id="CLU_3350586_0_0_6"/>
<proteinExistence type="predicted"/>
<keyword evidence="1" id="KW-0472">Membrane</keyword>